<feature type="domain" description="Serine hydroxymethyltransferase-like" evidence="10">
    <location>
        <begin position="171"/>
        <end position="443"/>
    </location>
</feature>
<keyword evidence="11" id="KW-0489">Methyltransferase</keyword>
<keyword evidence="7 8" id="KW-0663">Pyridoxal phosphate</keyword>
<dbReference type="InterPro" id="IPR019798">
    <property type="entry name" value="Ser_HO-MeTrfase_PLP_BS"/>
</dbReference>
<dbReference type="InterPro" id="IPR015424">
    <property type="entry name" value="PyrdxlP-dep_Trfase"/>
</dbReference>
<evidence type="ECO:0000259" key="10">
    <source>
        <dbReference type="Pfam" id="PF00464"/>
    </source>
</evidence>
<dbReference type="Pfam" id="PF00464">
    <property type="entry name" value="SHMT"/>
    <property type="match status" value="2"/>
</dbReference>
<evidence type="ECO:0000256" key="8">
    <source>
        <dbReference type="HAMAP-Rule" id="MF_00051"/>
    </source>
</evidence>
<accession>U1FKX4</accession>
<dbReference type="PIRSF" id="PIRSF000412">
    <property type="entry name" value="SHMT"/>
    <property type="match status" value="1"/>
</dbReference>
<sequence length="503" mass="54663">MGEFMASPLENYLASCSGKPNAAMTSYVANLQQTAAFAPEIAASIVNELETQRAHLKLVASENYCSLAVQAAMGNLLTDKYAEGYPEHRYYGGCENIDTVESCAAREAEKLFGADYAYVQPHSGCDANLVAYWAILNHKIEMPTLESLDVKSVSDLTEAQWEGLRKRFGRQRLMGLDYYSGGHLTHGYRMNVSAKMFESIPYTVDKESGLLDYDAIEKQAMEVKPLILLAGFSAYPRKIDFKRFRQIADKCGAVLMVDMAHFAGLVAGKVFTGDYDPVAFADIVTSTTHKTLRGPRGALVLCKKEFIDDVNKGCPMVLGGPLGNIIAAKAVAFKEALTSEYREYAQNVVKNAAALAQACASLGMKLQTGGTDNHLILIDVTTYGLTGRQAEAAMFQCGVTLNANSLPFDKNGPWWTSGIRVGTPGITTLGMTEADMKEVASIIDSVLKGTKPGTTKDGKPAKGKIVLDPAVQEKAKQRVRSLLAKHVLYPELDLAFLKKKFVG</sequence>
<comment type="pathway">
    <text evidence="8">Amino-acid biosynthesis; glycine biosynthesis; glycine from L-serine: step 1/1.</text>
</comment>
<dbReference type="Gene3D" id="3.90.1150.10">
    <property type="entry name" value="Aspartate Aminotransferase, domain 1"/>
    <property type="match status" value="1"/>
</dbReference>
<comment type="similarity">
    <text evidence="2 8">Belongs to the SHMT family.</text>
</comment>
<evidence type="ECO:0000256" key="7">
    <source>
        <dbReference type="ARBA" id="ARBA00022898"/>
    </source>
</evidence>
<dbReference type="GO" id="GO:0019264">
    <property type="term" value="P:glycine biosynthetic process from serine"/>
    <property type="evidence" value="ECO:0007669"/>
    <property type="project" value="UniProtKB-UniRule"/>
</dbReference>
<dbReference type="PROSITE" id="PS00096">
    <property type="entry name" value="SHMT"/>
    <property type="match status" value="1"/>
</dbReference>
<evidence type="ECO:0000256" key="4">
    <source>
        <dbReference type="ARBA" id="ARBA00022563"/>
    </source>
</evidence>
<dbReference type="SUPFAM" id="SSF53383">
    <property type="entry name" value="PLP-dependent transferases"/>
    <property type="match status" value="1"/>
</dbReference>
<evidence type="ECO:0000313" key="12">
    <source>
        <dbReference type="Proteomes" id="UP000016412"/>
    </source>
</evidence>
<dbReference type="GO" id="GO:0030170">
    <property type="term" value="F:pyridoxal phosphate binding"/>
    <property type="evidence" value="ECO:0007669"/>
    <property type="project" value="UniProtKB-UniRule"/>
</dbReference>
<dbReference type="InterPro" id="IPR001085">
    <property type="entry name" value="Ser_HO-MeTrfase"/>
</dbReference>
<feature type="site" description="Plays an important role in substrate specificity" evidence="8">
    <location>
        <position position="289"/>
    </location>
</feature>
<dbReference type="PANTHER" id="PTHR11680:SF35">
    <property type="entry name" value="SERINE HYDROXYMETHYLTRANSFERASE 1"/>
    <property type="match status" value="1"/>
</dbReference>
<dbReference type="Proteomes" id="UP000016412">
    <property type="component" value="Unassembled WGS sequence"/>
</dbReference>
<dbReference type="FunFam" id="3.40.640.10:FF:000060">
    <property type="entry name" value="Serine hydroxymethyltransferase"/>
    <property type="match status" value="1"/>
</dbReference>
<dbReference type="NCBIfam" id="NF000586">
    <property type="entry name" value="PRK00011.1"/>
    <property type="match status" value="1"/>
</dbReference>
<dbReference type="EC" id="2.1.2.1" evidence="8"/>
<dbReference type="GO" id="GO:0032259">
    <property type="term" value="P:methylation"/>
    <property type="evidence" value="ECO:0007669"/>
    <property type="project" value="UniProtKB-KW"/>
</dbReference>
<dbReference type="STRING" id="1125725.HMPREF1325_1537"/>
<comment type="catalytic activity">
    <reaction evidence="8">
        <text>(6R)-5,10-methylene-5,6,7,8-tetrahydrofolate + glycine + H2O = (6S)-5,6,7,8-tetrahydrofolate + L-serine</text>
        <dbReference type="Rhea" id="RHEA:15481"/>
        <dbReference type="ChEBI" id="CHEBI:15377"/>
        <dbReference type="ChEBI" id="CHEBI:15636"/>
        <dbReference type="ChEBI" id="CHEBI:33384"/>
        <dbReference type="ChEBI" id="CHEBI:57305"/>
        <dbReference type="ChEBI" id="CHEBI:57453"/>
        <dbReference type="EC" id="2.1.2.1"/>
    </reaction>
</comment>
<dbReference type="PATRIC" id="fig|1125725.3.peg.1551"/>
<comment type="function">
    <text evidence="8">Catalyzes the reversible interconversion of serine and glycine with tetrahydrofolate (THF) serving as the one-carbon carrier. This reaction serves as the major source of one-carbon groups required for the biosynthesis of purines, thymidylate, methionine, and other important biomolecules. Also exhibits THF-independent aldolase activity toward beta-hydroxyamino acids, producing glycine and aldehydes, via a retro-aldol mechanism.</text>
</comment>
<dbReference type="NCBIfam" id="NF010094">
    <property type="entry name" value="PRK13580.1"/>
    <property type="match status" value="1"/>
</dbReference>
<comment type="cofactor">
    <cofactor evidence="1 8 9">
        <name>pyridoxal 5'-phosphate</name>
        <dbReference type="ChEBI" id="CHEBI:597326"/>
    </cofactor>
</comment>
<dbReference type="InterPro" id="IPR015421">
    <property type="entry name" value="PyrdxlP-dep_Trfase_major"/>
</dbReference>
<dbReference type="InterPro" id="IPR039429">
    <property type="entry name" value="SHMT-like_dom"/>
</dbReference>
<evidence type="ECO:0000256" key="3">
    <source>
        <dbReference type="ARBA" id="ARBA00022490"/>
    </source>
</evidence>
<dbReference type="Gene3D" id="3.40.640.10">
    <property type="entry name" value="Type I PLP-dependent aspartate aminotransferase-like (Major domain)"/>
    <property type="match status" value="1"/>
</dbReference>
<dbReference type="EMBL" id="AUZJ01000042">
    <property type="protein sequence ID" value="ERF60473.1"/>
    <property type="molecule type" value="Genomic_DNA"/>
</dbReference>
<keyword evidence="5 8" id="KW-0028">Amino-acid biosynthesis</keyword>
<feature type="domain" description="Serine hydroxymethyltransferase-like" evidence="10">
    <location>
        <begin position="38"/>
        <end position="139"/>
    </location>
</feature>
<protein>
    <recommendedName>
        <fullName evidence="8">Serine hydroxymethyltransferase</fullName>
        <shortName evidence="8">SHMT</shortName>
        <shortName evidence="8">Serine methylase</shortName>
        <ecNumber evidence="8">2.1.2.1</ecNumber>
    </recommendedName>
</protein>
<proteinExistence type="inferred from homology"/>
<reference evidence="11 12" key="1">
    <citation type="submission" date="2013-08" db="EMBL/GenBank/DDBJ databases">
        <authorList>
            <person name="Durkin A.S."/>
            <person name="Haft D.R."/>
            <person name="McCorrison J."/>
            <person name="Torralba M."/>
            <person name="Gillis M."/>
            <person name="Haft D.H."/>
            <person name="Methe B."/>
            <person name="Sutton G."/>
            <person name="Nelson K.E."/>
        </authorList>
    </citation>
    <scope>NUCLEOTIDE SEQUENCE [LARGE SCALE GENOMIC DNA]</scope>
    <source>
        <strain evidence="11 12">VPI DR56BR1116</strain>
    </source>
</reference>
<keyword evidence="4 8" id="KW-0554">One-carbon metabolism</keyword>
<evidence type="ECO:0000313" key="11">
    <source>
        <dbReference type="EMBL" id="ERF60473.1"/>
    </source>
</evidence>
<evidence type="ECO:0000256" key="1">
    <source>
        <dbReference type="ARBA" id="ARBA00001933"/>
    </source>
</evidence>
<dbReference type="PANTHER" id="PTHR11680">
    <property type="entry name" value="SERINE HYDROXYMETHYLTRANSFERASE"/>
    <property type="match status" value="1"/>
</dbReference>
<comment type="caution">
    <text evidence="11">The sequence shown here is derived from an EMBL/GenBank/DDBJ whole genome shotgun (WGS) entry which is preliminary data.</text>
</comment>
<evidence type="ECO:0000256" key="2">
    <source>
        <dbReference type="ARBA" id="ARBA00006376"/>
    </source>
</evidence>
<dbReference type="UniPathway" id="UPA00193"/>
<organism evidence="11 12">
    <name type="scientific">Treponema socranskii subsp. socranskii VPI DR56BR1116 = ATCC 35536</name>
    <dbReference type="NCBI Taxonomy" id="1125725"/>
    <lineage>
        <taxon>Bacteria</taxon>
        <taxon>Pseudomonadati</taxon>
        <taxon>Spirochaetota</taxon>
        <taxon>Spirochaetia</taxon>
        <taxon>Spirochaetales</taxon>
        <taxon>Treponemataceae</taxon>
        <taxon>Treponema</taxon>
    </lineage>
</organism>
<dbReference type="InterPro" id="IPR015422">
    <property type="entry name" value="PyrdxlP-dep_Trfase_small"/>
</dbReference>
<comment type="subunit">
    <text evidence="8">Homodimer.</text>
</comment>
<feature type="modified residue" description="N6-(pyridoxal phosphate)lysine" evidence="8 9">
    <location>
        <position position="290"/>
    </location>
</feature>
<dbReference type="GO" id="GO:0008168">
    <property type="term" value="F:methyltransferase activity"/>
    <property type="evidence" value="ECO:0007669"/>
    <property type="project" value="UniProtKB-KW"/>
</dbReference>
<evidence type="ECO:0000256" key="6">
    <source>
        <dbReference type="ARBA" id="ARBA00022679"/>
    </source>
</evidence>
<gene>
    <name evidence="8" type="primary">glyA</name>
    <name evidence="11" type="ORF">HMPREF1325_1537</name>
</gene>
<dbReference type="CDD" id="cd00378">
    <property type="entry name" value="SHMT"/>
    <property type="match status" value="1"/>
</dbReference>
<evidence type="ECO:0000256" key="9">
    <source>
        <dbReference type="PIRSR" id="PIRSR000412-50"/>
    </source>
</evidence>
<dbReference type="GO" id="GO:0005829">
    <property type="term" value="C:cytosol"/>
    <property type="evidence" value="ECO:0007669"/>
    <property type="project" value="TreeGrafter"/>
</dbReference>
<dbReference type="GO" id="GO:0035999">
    <property type="term" value="P:tetrahydrofolate interconversion"/>
    <property type="evidence" value="ECO:0007669"/>
    <property type="project" value="UniProtKB-UniRule"/>
</dbReference>
<keyword evidence="3 8" id="KW-0963">Cytoplasm</keyword>
<dbReference type="GO" id="GO:0004372">
    <property type="term" value="F:glycine hydroxymethyltransferase activity"/>
    <property type="evidence" value="ECO:0007669"/>
    <property type="project" value="UniProtKB-UniRule"/>
</dbReference>
<dbReference type="InterPro" id="IPR049943">
    <property type="entry name" value="Ser_HO-MeTrfase-like"/>
</dbReference>
<feature type="binding site" evidence="8">
    <location>
        <begin position="182"/>
        <end position="184"/>
    </location>
    <ligand>
        <name>(6S)-5,6,7,8-tetrahydrofolate</name>
        <dbReference type="ChEBI" id="CHEBI:57453"/>
    </ligand>
</feature>
<comment type="subcellular location">
    <subcellularLocation>
        <location evidence="8">Cytoplasm</location>
    </subcellularLocation>
</comment>
<dbReference type="eggNOG" id="COG0112">
    <property type="taxonomic scope" value="Bacteria"/>
</dbReference>
<dbReference type="UniPathway" id="UPA00288">
    <property type="reaction ID" value="UER01023"/>
</dbReference>
<name>U1FKX4_TRESO</name>
<keyword evidence="6 8" id="KW-0808">Transferase</keyword>
<comment type="pathway">
    <text evidence="8">One-carbon metabolism; tetrahydrofolate interconversion.</text>
</comment>
<evidence type="ECO:0000256" key="5">
    <source>
        <dbReference type="ARBA" id="ARBA00022605"/>
    </source>
</evidence>
<comment type="caution">
    <text evidence="8">Lacks conserved residue(s) required for the propagation of feature annotation.</text>
</comment>
<dbReference type="AlphaFoldDB" id="U1FKX4"/>
<dbReference type="HAMAP" id="MF_00051">
    <property type="entry name" value="SHMT"/>
    <property type="match status" value="1"/>
</dbReference>